<gene>
    <name evidence="2" type="ORF">MTX78_17495</name>
</gene>
<dbReference type="Proteomes" id="UP000831113">
    <property type="component" value="Chromosome"/>
</dbReference>
<feature type="chain" id="PRO_5045896548" description="DUF1735 domain-containing protein" evidence="1">
    <location>
        <begin position="21"/>
        <end position="194"/>
    </location>
</feature>
<evidence type="ECO:0000313" key="2">
    <source>
        <dbReference type="EMBL" id="UOG73903.1"/>
    </source>
</evidence>
<sequence>MKNHFIKLCAIVFLSAGFFACEKDYGDNLGPVEDSLASIPVTVSNAEFTERYPVITTSVSAGGNFTINFEIPADKGKIAAITKVATGPSAISNLANLNSTAAASSLNTAPIAGNGTNQISFTSTLADYLAYRIRNGAAFGPVATTGNPPVAVVPTALPAPSTNNIPTEIQYYFRLTLEDGTTIVPMPVRVRLIP</sequence>
<organism evidence="2 3">
    <name type="scientific">Hymenobacter tibetensis</name>
    <dbReference type="NCBI Taxonomy" id="497967"/>
    <lineage>
        <taxon>Bacteria</taxon>
        <taxon>Pseudomonadati</taxon>
        <taxon>Bacteroidota</taxon>
        <taxon>Cytophagia</taxon>
        <taxon>Cytophagales</taxon>
        <taxon>Hymenobacteraceae</taxon>
        <taxon>Hymenobacter</taxon>
    </lineage>
</organism>
<keyword evidence="1" id="KW-0732">Signal</keyword>
<proteinExistence type="predicted"/>
<evidence type="ECO:0000313" key="3">
    <source>
        <dbReference type="Proteomes" id="UP000831113"/>
    </source>
</evidence>
<reference evidence="2 3" key="1">
    <citation type="submission" date="2022-03" db="EMBL/GenBank/DDBJ databases">
        <title>Hymenobactersp. isolated from the air.</title>
        <authorList>
            <person name="Won M."/>
            <person name="Kwon S.-W."/>
        </authorList>
    </citation>
    <scope>NUCLEOTIDE SEQUENCE [LARGE SCALE GENOMIC DNA]</scope>
    <source>
        <strain evidence="2 3">KACC 21982</strain>
    </source>
</reference>
<accession>A0ABY4CUN6</accession>
<protein>
    <recommendedName>
        <fullName evidence="4">DUF1735 domain-containing protein</fullName>
    </recommendedName>
</protein>
<dbReference type="PROSITE" id="PS51257">
    <property type="entry name" value="PROKAR_LIPOPROTEIN"/>
    <property type="match status" value="1"/>
</dbReference>
<name>A0ABY4CUN6_9BACT</name>
<evidence type="ECO:0008006" key="4">
    <source>
        <dbReference type="Google" id="ProtNLM"/>
    </source>
</evidence>
<evidence type="ECO:0000256" key="1">
    <source>
        <dbReference type="SAM" id="SignalP"/>
    </source>
</evidence>
<feature type="signal peptide" evidence="1">
    <location>
        <begin position="1"/>
        <end position="20"/>
    </location>
</feature>
<dbReference type="EMBL" id="CP094669">
    <property type="protein sequence ID" value="UOG73903.1"/>
    <property type="molecule type" value="Genomic_DNA"/>
</dbReference>
<dbReference type="RefSeq" id="WP_243796973.1">
    <property type="nucleotide sequence ID" value="NZ_CP094669.1"/>
</dbReference>
<keyword evidence="3" id="KW-1185">Reference proteome</keyword>